<evidence type="ECO:0000256" key="1">
    <source>
        <dbReference type="ARBA" id="ARBA00010240"/>
    </source>
</evidence>
<feature type="active site" description="Nucleophile" evidence="6">
    <location>
        <position position="70"/>
    </location>
</feature>
<gene>
    <name evidence="9" type="ORF">AAHA92_13311</name>
</gene>
<keyword evidence="2 6" id="KW-0378">Hydrolase</keyword>
<name>A0ABD1H8G9_SALDI</name>
<comment type="domain">
    <text evidence="7">The nitrogen atoms of the two glycine residues in the GGXR motif define the oxyanion hole, and stabilize the oxyanion that forms during the nucleophilic attack by the catalytic serine during substrate cleavage.</text>
</comment>
<evidence type="ECO:0000256" key="5">
    <source>
        <dbReference type="ARBA" id="ARBA00023098"/>
    </source>
</evidence>
<evidence type="ECO:0000313" key="9">
    <source>
        <dbReference type="EMBL" id="KAL1552527.1"/>
    </source>
</evidence>
<dbReference type="InterPro" id="IPR016035">
    <property type="entry name" value="Acyl_Trfase/lysoPLipase"/>
</dbReference>
<feature type="short sequence motif" description="GXSXG" evidence="6">
    <location>
        <begin position="68"/>
        <end position="72"/>
    </location>
</feature>
<evidence type="ECO:0000256" key="2">
    <source>
        <dbReference type="ARBA" id="ARBA00022801"/>
    </source>
</evidence>
<dbReference type="AlphaFoldDB" id="A0ABD1H8G9"/>
<proteinExistence type="inferred from homology"/>
<dbReference type="Pfam" id="PF01734">
    <property type="entry name" value="Patatin"/>
    <property type="match status" value="1"/>
</dbReference>
<evidence type="ECO:0000256" key="4">
    <source>
        <dbReference type="ARBA" id="ARBA00022963"/>
    </source>
</evidence>
<comment type="caution">
    <text evidence="9">The sequence shown here is derived from an EMBL/GenBank/DDBJ whole genome shotgun (WGS) entry which is preliminary data.</text>
</comment>
<keyword evidence="3" id="KW-0611">Plant defense</keyword>
<dbReference type="GO" id="GO:0016298">
    <property type="term" value="F:lipase activity"/>
    <property type="evidence" value="ECO:0007669"/>
    <property type="project" value="UniProtKB-ARBA"/>
</dbReference>
<dbReference type="Proteomes" id="UP001567538">
    <property type="component" value="Unassembled WGS sequence"/>
</dbReference>
<evidence type="ECO:0000259" key="8">
    <source>
        <dbReference type="PROSITE" id="PS51635"/>
    </source>
</evidence>
<accession>A0ABD1H8G9</accession>
<keyword evidence="4 6" id="KW-0442">Lipid degradation</keyword>
<comment type="similarity">
    <text evidence="1 7">Belongs to the patatin family.</text>
</comment>
<sequence>MPSSSSSSLKKKKHQSPVDGRLITILSIDGGGIRGIIPAKILEFLESELQKLDGEDARIADYFDVIAGTSTGGLVTAMLTAPDADNRPIYAAKVIAPFYVEHGPKIFPKRCGLLRWVAALVGPKYNGKYLHKLTREVLGQARLHHTLTNVVVPSFDIKLMQPTIFSSYEVKILGYKDALLSDICIATSAAPTYFPAYSFTNAGDSGRSWDFNLIDGGVAANNPTLVAVREVTKEVVSRSEDFFPIQPLECAKLLVISLGTGSAKQEEKYTAKMASKWGMLGWLFRGNSAPIIDIYNQASTDMVDYFLSVIFQAQTSQQNYLRIQAENLTGDRSSMDVTTEENLNDLVGIGEALLHSPFSRVNLQTGNSEPVVGGGTNQDVLIKFAKMLSDEQKFRQSKSQHKN</sequence>
<dbReference type="Gene3D" id="3.40.1090.10">
    <property type="entry name" value="Cytosolic phospholipase A2 catalytic domain"/>
    <property type="match status" value="1"/>
</dbReference>
<evidence type="ECO:0000256" key="3">
    <source>
        <dbReference type="ARBA" id="ARBA00022821"/>
    </source>
</evidence>
<reference evidence="9 10" key="1">
    <citation type="submission" date="2024-06" db="EMBL/GenBank/DDBJ databases">
        <title>A chromosome level genome sequence of Diviner's sage (Salvia divinorum).</title>
        <authorList>
            <person name="Ford S.A."/>
            <person name="Ro D.-K."/>
            <person name="Ness R.W."/>
            <person name="Phillips M.A."/>
        </authorList>
    </citation>
    <scope>NUCLEOTIDE SEQUENCE [LARGE SCALE GENOMIC DNA]</scope>
    <source>
        <strain evidence="9">SAF-2024a</strain>
        <tissue evidence="9">Leaf</tissue>
    </source>
</reference>
<dbReference type="EMBL" id="JBEAFC010000006">
    <property type="protein sequence ID" value="KAL1552527.1"/>
    <property type="molecule type" value="Genomic_DNA"/>
</dbReference>
<keyword evidence="10" id="KW-1185">Reference proteome</keyword>
<dbReference type="InterPro" id="IPR002641">
    <property type="entry name" value="PNPLA_dom"/>
</dbReference>
<dbReference type="GO" id="GO:0006952">
    <property type="term" value="P:defense response"/>
    <property type="evidence" value="ECO:0007669"/>
    <property type="project" value="UniProtKB-KW"/>
</dbReference>
<organism evidence="9 10">
    <name type="scientific">Salvia divinorum</name>
    <name type="common">Maria pastora</name>
    <name type="synonym">Diviner's sage</name>
    <dbReference type="NCBI Taxonomy" id="28513"/>
    <lineage>
        <taxon>Eukaryota</taxon>
        <taxon>Viridiplantae</taxon>
        <taxon>Streptophyta</taxon>
        <taxon>Embryophyta</taxon>
        <taxon>Tracheophyta</taxon>
        <taxon>Spermatophyta</taxon>
        <taxon>Magnoliopsida</taxon>
        <taxon>eudicotyledons</taxon>
        <taxon>Gunneridae</taxon>
        <taxon>Pentapetalae</taxon>
        <taxon>asterids</taxon>
        <taxon>lamiids</taxon>
        <taxon>Lamiales</taxon>
        <taxon>Lamiaceae</taxon>
        <taxon>Nepetoideae</taxon>
        <taxon>Mentheae</taxon>
        <taxon>Salviinae</taxon>
        <taxon>Salvia</taxon>
        <taxon>Salvia subgen. Calosphace</taxon>
    </lineage>
</organism>
<evidence type="ECO:0000313" key="10">
    <source>
        <dbReference type="Proteomes" id="UP001567538"/>
    </source>
</evidence>
<dbReference type="SUPFAM" id="SSF52151">
    <property type="entry name" value="FabD/lysophospholipase-like"/>
    <property type="match status" value="1"/>
</dbReference>
<evidence type="ECO:0000256" key="6">
    <source>
        <dbReference type="PROSITE-ProRule" id="PRU01161"/>
    </source>
</evidence>
<dbReference type="FunFam" id="3.40.1090.10:FF:000005">
    <property type="entry name" value="Patatin"/>
    <property type="match status" value="1"/>
</dbReference>
<comment type="function">
    <text evidence="7">Lipolytic acyl hydrolase (LAH).</text>
</comment>
<dbReference type="GO" id="GO:0016042">
    <property type="term" value="P:lipid catabolic process"/>
    <property type="evidence" value="ECO:0007669"/>
    <property type="project" value="UniProtKB-UniRule"/>
</dbReference>
<dbReference type="EC" id="3.1.1.-" evidence="7"/>
<dbReference type="CDD" id="cd07214">
    <property type="entry name" value="Pat17_isozyme_like"/>
    <property type="match status" value="1"/>
</dbReference>
<protein>
    <recommendedName>
        <fullName evidence="7">Patatin</fullName>
        <ecNumber evidence="7">3.1.1.-</ecNumber>
    </recommendedName>
</protein>
<keyword evidence="5 6" id="KW-0443">Lipid metabolism</keyword>
<feature type="active site" description="Proton acceptor" evidence="6">
    <location>
        <position position="215"/>
    </location>
</feature>
<feature type="domain" description="PNPLA" evidence="8">
    <location>
        <begin position="26"/>
        <end position="228"/>
    </location>
</feature>
<dbReference type="PANTHER" id="PTHR32176">
    <property type="entry name" value="XYLOSE ISOMERASE"/>
    <property type="match status" value="1"/>
</dbReference>
<dbReference type="PROSITE" id="PS51635">
    <property type="entry name" value="PNPLA"/>
    <property type="match status" value="1"/>
</dbReference>
<feature type="short sequence motif" description="DGA/G" evidence="6">
    <location>
        <begin position="215"/>
        <end position="217"/>
    </location>
</feature>
<evidence type="ECO:0000256" key="7">
    <source>
        <dbReference type="RuleBase" id="RU361262"/>
    </source>
</evidence>
<dbReference type="PANTHER" id="PTHR32176:SF92">
    <property type="entry name" value="XYLOSE ISOMERASE"/>
    <property type="match status" value="1"/>
</dbReference>
<feature type="short sequence motif" description="GXGXXG" evidence="6">
    <location>
        <begin position="30"/>
        <end position="35"/>
    </location>
</feature>